<dbReference type="InterPro" id="IPR002550">
    <property type="entry name" value="CNNM"/>
</dbReference>
<feature type="domain" description="CNNM transmembrane" evidence="12">
    <location>
        <begin position="184"/>
        <end position="372"/>
    </location>
</feature>
<dbReference type="CDD" id="cd04590">
    <property type="entry name" value="CBS_pair_CorC_HlyC_assoc"/>
    <property type="match status" value="1"/>
</dbReference>
<evidence type="ECO:0000256" key="2">
    <source>
        <dbReference type="ARBA" id="ARBA00010484"/>
    </source>
</evidence>
<dbReference type="Pfam" id="PF00571">
    <property type="entry name" value="CBS"/>
    <property type="match status" value="1"/>
</dbReference>
<dbReference type="InterPro" id="IPR044751">
    <property type="entry name" value="Ion_transp-like_CBS"/>
</dbReference>
<evidence type="ECO:0000256" key="8">
    <source>
        <dbReference type="PROSITE-ProRule" id="PRU01193"/>
    </source>
</evidence>
<keyword evidence="4" id="KW-0677">Repeat</keyword>
<evidence type="ECO:0000259" key="12">
    <source>
        <dbReference type="PROSITE" id="PS51846"/>
    </source>
</evidence>
<keyword evidence="6" id="KW-0406">Ion transport</keyword>
<reference evidence="13 14" key="1">
    <citation type="submission" date="2023-08" db="EMBL/GenBank/DDBJ databases">
        <title>A Necator americanus chromosomal reference genome.</title>
        <authorList>
            <person name="Ilik V."/>
            <person name="Petrzelkova K.J."/>
            <person name="Pardy F."/>
            <person name="Fuh T."/>
            <person name="Niatou-Singa F.S."/>
            <person name="Gouil Q."/>
            <person name="Baker L."/>
            <person name="Ritchie M.E."/>
            <person name="Jex A.R."/>
            <person name="Gazzola D."/>
            <person name="Li H."/>
            <person name="Toshio Fujiwara R."/>
            <person name="Zhan B."/>
            <person name="Aroian R.V."/>
            <person name="Pafco B."/>
            <person name="Schwarz E.M."/>
        </authorList>
    </citation>
    <scope>NUCLEOTIDE SEQUENCE [LARGE SCALE GENOMIC DNA]</scope>
    <source>
        <strain evidence="13 14">Aroian</strain>
        <tissue evidence="13">Whole animal</tissue>
    </source>
</reference>
<dbReference type="Gene3D" id="3.10.580.10">
    <property type="entry name" value="CBS-domain"/>
    <property type="match status" value="1"/>
</dbReference>
<dbReference type="InterPro" id="IPR046342">
    <property type="entry name" value="CBS_dom_sf"/>
</dbReference>
<evidence type="ECO:0000256" key="4">
    <source>
        <dbReference type="ARBA" id="ARBA00022737"/>
    </source>
</evidence>
<evidence type="ECO:0000256" key="5">
    <source>
        <dbReference type="ARBA" id="ARBA00022989"/>
    </source>
</evidence>
<comment type="subcellular location">
    <subcellularLocation>
        <location evidence="1">Membrane</location>
        <topology evidence="1">Multi-pass membrane protein</topology>
    </subcellularLocation>
</comment>
<evidence type="ECO:0000313" key="14">
    <source>
        <dbReference type="Proteomes" id="UP001303046"/>
    </source>
</evidence>
<keyword evidence="3 8" id="KW-0812">Transmembrane</keyword>
<evidence type="ECO:0000256" key="6">
    <source>
        <dbReference type="ARBA" id="ARBA00023065"/>
    </source>
</evidence>
<dbReference type="EMBL" id="JAVFWL010000003">
    <property type="protein sequence ID" value="KAK6744437.1"/>
    <property type="molecule type" value="Genomic_DNA"/>
</dbReference>
<dbReference type="SUPFAM" id="SSF54631">
    <property type="entry name" value="CBS-domain pair"/>
    <property type="match status" value="1"/>
</dbReference>
<dbReference type="PANTHER" id="PTHR12064">
    <property type="entry name" value="METAL TRANSPORTER CNNM"/>
    <property type="match status" value="1"/>
</dbReference>
<keyword evidence="14" id="KW-1185">Reference proteome</keyword>
<feature type="transmembrane region" description="Helical" evidence="10">
    <location>
        <begin position="187"/>
        <end position="212"/>
    </location>
</feature>
<keyword evidence="5 8" id="KW-1133">Transmembrane helix</keyword>
<dbReference type="InterPro" id="IPR000644">
    <property type="entry name" value="CBS_dom"/>
</dbReference>
<evidence type="ECO:0000256" key="1">
    <source>
        <dbReference type="ARBA" id="ARBA00004141"/>
    </source>
</evidence>
<dbReference type="InterPro" id="IPR045095">
    <property type="entry name" value="ACDP"/>
</dbReference>
<evidence type="ECO:0000313" key="13">
    <source>
        <dbReference type="EMBL" id="KAK6744437.1"/>
    </source>
</evidence>
<organism evidence="13 14">
    <name type="scientific">Necator americanus</name>
    <name type="common">Human hookworm</name>
    <dbReference type="NCBI Taxonomy" id="51031"/>
    <lineage>
        <taxon>Eukaryota</taxon>
        <taxon>Metazoa</taxon>
        <taxon>Ecdysozoa</taxon>
        <taxon>Nematoda</taxon>
        <taxon>Chromadorea</taxon>
        <taxon>Rhabditida</taxon>
        <taxon>Rhabditina</taxon>
        <taxon>Rhabditomorpha</taxon>
        <taxon>Strongyloidea</taxon>
        <taxon>Ancylostomatidae</taxon>
        <taxon>Bunostominae</taxon>
        <taxon>Necator</taxon>
    </lineage>
</organism>
<keyword evidence="11" id="KW-0732">Signal</keyword>
<comment type="caution">
    <text evidence="13">The sequence shown here is derived from an EMBL/GenBank/DDBJ whole genome shotgun (WGS) entry which is preliminary data.</text>
</comment>
<keyword evidence="7 8" id="KW-0472">Membrane</keyword>
<evidence type="ECO:0000256" key="3">
    <source>
        <dbReference type="ARBA" id="ARBA00022692"/>
    </source>
</evidence>
<dbReference type="PROSITE" id="PS51846">
    <property type="entry name" value="CNNM"/>
    <property type="match status" value="1"/>
</dbReference>
<evidence type="ECO:0000256" key="7">
    <source>
        <dbReference type="ARBA" id="ARBA00023136"/>
    </source>
</evidence>
<dbReference type="Proteomes" id="UP001303046">
    <property type="component" value="Unassembled WGS sequence"/>
</dbReference>
<feature type="region of interest" description="Disordered" evidence="9">
    <location>
        <begin position="572"/>
        <end position="591"/>
    </location>
</feature>
<protein>
    <recommendedName>
        <fullName evidence="12">CNNM transmembrane domain-containing protein</fullName>
    </recommendedName>
</protein>
<accession>A0ABR1D1L5</accession>
<feature type="transmembrane region" description="Helical" evidence="10">
    <location>
        <begin position="288"/>
        <end position="311"/>
    </location>
</feature>
<evidence type="ECO:0000256" key="9">
    <source>
        <dbReference type="SAM" id="MobiDB-lite"/>
    </source>
</evidence>
<keyword evidence="6" id="KW-0813">Transport</keyword>
<gene>
    <name evidence="13" type="primary">Necator_chrIII.g12022</name>
    <name evidence="13" type="ORF">RB195_011256</name>
</gene>
<comment type="similarity">
    <text evidence="2">Belongs to the ACDP family.</text>
</comment>
<dbReference type="PANTHER" id="PTHR12064:SF4">
    <property type="entry name" value="METAL TRANSPORTER CNNM-4"/>
    <property type="match status" value="1"/>
</dbReference>
<feature type="chain" id="PRO_5045987015" description="CNNM transmembrane domain-containing protein" evidence="11">
    <location>
        <begin position="19"/>
        <end position="591"/>
    </location>
</feature>
<sequence length="591" mass="67095">MRWLRDALLGLIAEMVLSQNTSQTTETTSEATSSFSSSIAFFSEGSTSDDVTSTRITSLSDGTTTVTAPITTKANISSLLYGMVVNYNKFDLPVLETSRDEIVVIGNNLENVSQIWLHPAPMCDPVRDSRAVEMQIQAPSSTYVVTTMKKKEVYREEWRYPIFLCTDPRSKPSEFNSIIVEDHRDPLLPILIIIYCTFLLLSALFTGLNLSLMSLDMEDLRRIKEYDENPKTRRYAANIIPIRENGNFMLCTILIGNTICNAIDVLTFDRITLNLDLLDWERILLINIVPAMFIIIFSEIIPQVICTKYALPIGSRCRHLMVFFMVITYPASYPLSKVLDWVVGKEARWTMDRRMLGSLMRQQKNETANMAAVVENAMMLQVKRVKDVMTPLEKVFMMSDRTEVNLKLKQQLSENRHTRIPVYKGDDRNCVIGVLNVKDLLLIDESLDVHVGAIMQLWHRSALFRFVTSESPVVQLMLELKKGIPLAIVVDYQYDKKCYHVTGIVTLEDNLEEVIGEINDEKDVVGSGVIASEYSKDAALRKTKKRIISPSQEDLIQDENIPLLTQAQPLTPLKKKKQSSLKIGSREEQLS</sequence>
<feature type="transmembrane region" description="Helical" evidence="10">
    <location>
        <begin position="248"/>
        <end position="268"/>
    </location>
</feature>
<proteinExistence type="inferred from homology"/>
<dbReference type="Pfam" id="PF01595">
    <property type="entry name" value="CNNM"/>
    <property type="match status" value="1"/>
</dbReference>
<name>A0ABR1D1L5_NECAM</name>
<evidence type="ECO:0000256" key="11">
    <source>
        <dbReference type="SAM" id="SignalP"/>
    </source>
</evidence>
<feature type="signal peptide" evidence="11">
    <location>
        <begin position="1"/>
        <end position="18"/>
    </location>
</feature>
<evidence type="ECO:0000256" key="10">
    <source>
        <dbReference type="SAM" id="Phobius"/>
    </source>
</evidence>